<gene>
    <name evidence="2" type="ORF">LEA_04700</name>
</gene>
<evidence type="ECO:0000256" key="1">
    <source>
        <dbReference type="SAM" id="Phobius"/>
    </source>
</evidence>
<evidence type="ECO:0008006" key="3">
    <source>
        <dbReference type="Google" id="ProtNLM"/>
    </source>
</evidence>
<keyword evidence="1" id="KW-0472">Membrane</keyword>
<name>K1U2E5_9ZZZZ</name>
<reference evidence="2" key="1">
    <citation type="journal article" date="2013" name="Environ. Microbiol.">
        <title>Microbiota from the distal guts of lean and obese adolescents exhibit partial functional redundancy besides clear differences in community structure.</title>
        <authorList>
            <person name="Ferrer M."/>
            <person name="Ruiz A."/>
            <person name="Lanza F."/>
            <person name="Haange S.B."/>
            <person name="Oberbach A."/>
            <person name="Till H."/>
            <person name="Bargiela R."/>
            <person name="Campoy C."/>
            <person name="Segura M.T."/>
            <person name="Richter M."/>
            <person name="von Bergen M."/>
            <person name="Seifert J."/>
            <person name="Suarez A."/>
        </authorList>
    </citation>
    <scope>NUCLEOTIDE SEQUENCE</scope>
</reference>
<proteinExistence type="predicted"/>
<keyword evidence="1" id="KW-0812">Transmembrane</keyword>
<accession>K1U2E5</accession>
<sequence>MFRQLNLRSWFTFLSRNRLYTAVNFIGLALALAFVLLVADYTVRQFTVDNYQTKADRIYAVCSEESVTSGYYLQKHLRDRYPEIESSCSV</sequence>
<comment type="caution">
    <text evidence="2">The sequence shown here is derived from an EMBL/GenBank/DDBJ whole genome shotgun (WGS) entry which is preliminary data.</text>
</comment>
<organism evidence="2">
    <name type="scientific">human gut metagenome</name>
    <dbReference type="NCBI Taxonomy" id="408170"/>
    <lineage>
        <taxon>unclassified sequences</taxon>
        <taxon>metagenomes</taxon>
        <taxon>organismal metagenomes</taxon>
    </lineage>
</organism>
<evidence type="ECO:0000313" key="2">
    <source>
        <dbReference type="EMBL" id="EKC76453.1"/>
    </source>
</evidence>
<dbReference type="EMBL" id="AJWY01003077">
    <property type="protein sequence ID" value="EKC76453.1"/>
    <property type="molecule type" value="Genomic_DNA"/>
</dbReference>
<dbReference type="AlphaFoldDB" id="K1U2E5"/>
<feature type="transmembrane region" description="Helical" evidence="1">
    <location>
        <begin position="20"/>
        <end position="39"/>
    </location>
</feature>
<feature type="non-terminal residue" evidence="2">
    <location>
        <position position="90"/>
    </location>
</feature>
<keyword evidence="1" id="KW-1133">Transmembrane helix</keyword>
<protein>
    <recommendedName>
        <fullName evidence="3">ABC transporter permease</fullName>
    </recommendedName>
</protein>